<organism evidence="1 2">
    <name type="scientific">Roseicella aerolata</name>
    <dbReference type="NCBI Taxonomy" id="2883479"/>
    <lineage>
        <taxon>Bacteria</taxon>
        <taxon>Pseudomonadati</taxon>
        <taxon>Pseudomonadota</taxon>
        <taxon>Alphaproteobacteria</taxon>
        <taxon>Acetobacterales</taxon>
        <taxon>Roseomonadaceae</taxon>
        <taxon>Roseicella</taxon>
    </lineage>
</organism>
<proteinExistence type="predicted"/>
<protein>
    <recommendedName>
        <fullName evidence="3">HicA-like toxin of HicAB toxin-antitoxin system</fullName>
    </recommendedName>
</protein>
<name>A0A9X1ID27_9PROT</name>
<dbReference type="Proteomes" id="UP001139311">
    <property type="component" value="Unassembled WGS sequence"/>
</dbReference>
<sequence length="88" mass="9571">MNHHHRKVLHALFSHPISANLDPKHVQAALQDLGAEVSHGGHGQIIVKLNGHTQGFHDSRHSLSKEEVGALRKFLTAAGVDPARDLPL</sequence>
<keyword evidence="2" id="KW-1185">Reference proteome</keyword>
<dbReference type="RefSeq" id="WP_226606976.1">
    <property type="nucleotide sequence ID" value="NZ_JAJAQI010000010.1"/>
</dbReference>
<reference evidence="1" key="1">
    <citation type="submission" date="2021-10" db="EMBL/GenBank/DDBJ databases">
        <title>Roseicella aerolatum sp. nov., isolated from aerosols of e-waste dismantling site.</title>
        <authorList>
            <person name="Qin T."/>
        </authorList>
    </citation>
    <scope>NUCLEOTIDE SEQUENCE</scope>
    <source>
        <strain evidence="1">GB24</strain>
    </source>
</reference>
<dbReference type="EMBL" id="JAJAQI010000010">
    <property type="protein sequence ID" value="MCB4821759.1"/>
    <property type="molecule type" value="Genomic_DNA"/>
</dbReference>
<comment type="caution">
    <text evidence="1">The sequence shown here is derived from an EMBL/GenBank/DDBJ whole genome shotgun (WGS) entry which is preliminary data.</text>
</comment>
<evidence type="ECO:0000313" key="2">
    <source>
        <dbReference type="Proteomes" id="UP001139311"/>
    </source>
</evidence>
<accession>A0A9X1ID27</accession>
<evidence type="ECO:0000313" key="1">
    <source>
        <dbReference type="EMBL" id="MCB4821759.1"/>
    </source>
</evidence>
<dbReference type="AlphaFoldDB" id="A0A9X1ID27"/>
<evidence type="ECO:0008006" key="3">
    <source>
        <dbReference type="Google" id="ProtNLM"/>
    </source>
</evidence>
<gene>
    <name evidence="1" type="ORF">LHA35_08445</name>
</gene>